<dbReference type="EMBL" id="KV878247">
    <property type="protein sequence ID" value="OJZ82583.1"/>
    <property type="molecule type" value="Genomic_DNA"/>
</dbReference>
<dbReference type="EC" id="3.1.1.-" evidence="5"/>
<keyword evidence="2" id="KW-0732">Signal</keyword>
<name>A0A1M3T7B1_ASPLC</name>
<keyword evidence="4" id="KW-1015">Disulfide bond</keyword>
<dbReference type="Pfam" id="PF07519">
    <property type="entry name" value="Tannase"/>
    <property type="match status" value="2"/>
</dbReference>
<dbReference type="GO" id="GO:0052689">
    <property type="term" value="F:carboxylic ester hydrolase activity"/>
    <property type="evidence" value="ECO:0007669"/>
    <property type="project" value="UniProtKB-KW"/>
</dbReference>
<protein>
    <recommendedName>
        <fullName evidence="5">Carboxylic ester hydrolase</fullName>
        <ecNumber evidence="5">3.1.1.-</ecNumber>
    </recommendedName>
</protein>
<evidence type="ECO:0000256" key="4">
    <source>
        <dbReference type="ARBA" id="ARBA00023157"/>
    </source>
</evidence>
<evidence type="ECO:0000256" key="1">
    <source>
        <dbReference type="ARBA" id="ARBA00022487"/>
    </source>
</evidence>
<accession>A0A1M3T7B1</accession>
<evidence type="ECO:0000256" key="5">
    <source>
        <dbReference type="RuleBase" id="RU361238"/>
    </source>
</evidence>
<gene>
    <name evidence="6" type="ORF">ASPFODRAFT_84022</name>
</gene>
<dbReference type="AlphaFoldDB" id="A0A1M3T7B1"/>
<reference evidence="7" key="1">
    <citation type="journal article" date="2017" name="Genome Biol.">
        <title>Comparative genomics reveals high biological diversity and specific adaptations in the industrially and medically important fungal genus Aspergillus.</title>
        <authorList>
            <person name="de Vries R.P."/>
            <person name="Riley R."/>
            <person name="Wiebenga A."/>
            <person name="Aguilar-Osorio G."/>
            <person name="Amillis S."/>
            <person name="Uchima C.A."/>
            <person name="Anderluh G."/>
            <person name="Asadollahi M."/>
            <person name="Askin M."/>
            <person name="Barry K."/>
            <person name="Battaglia E."/>
            <person name="Bayram O."/>
            <person name="Benocci T."/>
            <person name="Braus-Stromeyer S.A."/>
            <person name="Caldana C."/>
            <person name="Canovas D."/>
            <person name="Cerqueira G.C."/>
            <person name="Chen F."/>
            <person name="Chen W."/>
            <person name="Choi C."/>
            <person name="Clum A."/>
            <person name="Dos Santos R.A."/>
            <person name="Damasio A.R."/>
            <person name="Diallinas G."/>
            <person name="Emri T."/>
            <person name="Fekete E."/>
            <person name="Flipphi M."/>
            <person name="Freyberg S."/>
            <person name="Gallo A."/>
            <person name="Gournas C."/>
            <person name="Habgood R."/>
            <person name="Hainaut M."/>
            <person name="Harispe M.L."/>
            <person name="Henrissat B."/>
            <person name="Hilden K.S."/>
            <person name="Hope R."/>
            <person name="Hossain A."/>
            <person name="Karabika E."/>
            <person name="Karaffa L."/>
            <person name="Karanyi Z."/>
            <person name="Krasevec N."/>
            <person name="Kuo A."/>
            <person name="Kusch H."/>
            <person name="LaButti K."/>
            <person name="Lagendijk E.L."/>
            <person name="Lapidus A."/>
            <person name="Levasseur A."/>
            <person name="Lindquist E."/>
            <person name="Lipzen A."/>
            <person name="Logrieco A.F."/>
            <person name="MacCabe A."/>
            <person name="Maekelae M.R."/>
            <person name="Malavazi I."/>
            <person name="Melin P."/>
            <person name="Meyer V."/>
            <person name="Mielnichuk N."/>
            <person name="Miskei M."/>
            <person name="Molnar A.P."/>
            <person name="Mule G."/>
            <person name="Ngan C.Y."/>
            <person name="Orejas M."/>
            <person name="Orosz E."/>
            <person name="Ouedraogo J.P."/>
            <person name="Overkamp K.M."/>
            <person name="Park H.-S."/>
            <person name="Perrone G."/>
            <person name="Piumi F."/>
            <person name="Punt P.J."/>
            <person name="Ram A.F."/>
            <person name="Ramon A."/>
            <person name="Rauscher S."/>
            <person name="Record E."/>
            <person name="Riano-Pachon D.M."/>
            <person name="Robert V."/>
            <person name="Roehrig J."/>
            <person name="Ruller R."/>
            <person name="Salamov A."/>
            <person name="Salih N.S."/>
            <person name="Samson R.A."/>
            <person name="Sandor E."/>
            <person name="Sanguinetti M."/>
            <person name="Schuetze T."/>
            <person name="Sepcic K."/>
            <person name="Shelest E."/>
            <person name="Sherlock G."/>
            <person name="Sophianopoulou V."/>
            <person name="Squina F.M."/>
            <person name="Sun H."/>
            <person name="Susca A."/>
            <person name="Todd R.B."/>
            <person name="Tsang A."/>
            <person name="Unkles S.E."/>
            <person name="van de Wiele N."/>
            <person name="van Rossen-Uffink D."/>
            <person name="Oliveira J.V."/>
            <person name="Vesth T.C."/>
            <person name="Visser J."/>
            <person name="Yu J.-H."/>
            <person name="Zhou M."/>
            <person name="Andersen M.R."/>
            <person name="Archer D.B."/>
            <person name="Baker S.E."/>
            <person name="Benoit I."/>
            <person name="Brakhage A.A."/>
            <person name="Braus G.H."/>
            <person name="Fischer R."/>
            <person name="Frisvad J.C."/>
            <person name="Goldman G.H."/>
            <person name="Houbraken J."/>
            <person name="Oakley B."/>
            <person name="Pocsi I."/>
            <person name="Scazzocchio C."/>
            <person name="Seiboth B."/>
            <person name="vanKuyk P.A."/>
            <person name="Wortman J."/>
            <person name="Dyer P.S."/>
            <person name="Grigoriev I.V."/>
        </authorList>
    </citation>
    <scope>NUCLEOTIDE SEQUENCE [LARGE SCALE GENOMIC DNA]</scope>
    <source>
        <strain evidence="7">CBS 106.47</strain>
    </source>
</reference>
<evidence type="ECO:0000313" key="6">
    <source>
        <dbReference type="EMBL" id="OJZ82583.1"/>
    </source>
</evidence>
<evidence type="ECO:0000313" key="7">
    <source>
        <dbReference type="Proteomes" id="UP000184063"/>
    </source>
</evidence>
<organism evidence="6 7">
    <name type="scientific">Aspergillus luchuensis (strain CBS 106.47)</name>
    <dbReference type="NCBI Taxonomy" id="1137211"/>
    <lineage>
        <taxon>Eukaryota</taxon>
        <taxon>Fungi</taxon>
        <taxon>Dikarya</taxon>
        <taxon>Ascomycota</taxon>
        <taxon>Pezizomycotina</taxon>
        <taxon>Eurotiomycetes</taxon>
        <taxon>Eurotiomycetidae</taxon>
        <taxon>Eurotiales</taxon>
        <taxon>Aspergillaceae</taxon>
        <taxon>Aspergillus</taxon>
        <taxon>Aspergillus subgen. Circumdati</taxon>
    </lineage>
</organism>
<dbReference type="VEuPathDB" id="FungiDB:ASPFODRAFT_84022"/>
<dbReference type="InterPro" id="IPR011118">
    <property type="entry name" value="Tannase/feruloyl_esterase"/>
</dbReference>
<comment type="similarity">
    <text evidence="5">Belongs to the tannase family.</text>
</comment>
<keyword evidence="3 5" id="KW-0378">Hydrolase</keyword>
<dbReference type="PANTHER" id="PTHR33938">
    <property type="entry name" value="FERULOYL ESTERASE B-RELATED"/>
    <property type="match status" value="1"/>
</dbReference>
<evidence type="ECO:0000256" key="2">
    <source>
        <dbReference type="ARBA" id="ARBA00022729"/>
    </source>
</evidence>
<proteinExistence type="inferred from homology"/>
<evidence type="ECO:0000256" key="3">
    <source>
        <dbReference type="ARBA" id="ARBA00022801"/>
    </source>
</evidence>
<dbReference type="PANTHER" id="PTHR33938:SF7">
    <property type="entry name" value="CARBOXYLIC ESTER HYDROLASE"/>
    <property type="match status" value="1"/>
</dbReference>
<keyword evidence="1" id="KW-0719">Serine esterase</keyword>
<sequence length="359" mass="39068">MVSSPVSTTIHSNVSISSFNFNPAATISYCDVTFNYTHTGRNDWVALTYWLPAPADFKNRFFTTGGEAYEINEGSSTSGSLSGGLMYGAVASLTDGIHEMMEIGRQLAHNVYNTGNDKVYTYYQSCSEGGREGWSQAQRYGYDYDGIIVATIAACDPLDGRADGVVARSDLCKLHFNYSSLIGAPYYCAASSGGSSLGPGFIKRQSMSSTPEQNGTVTKEAVELVQTLLAGLKDTQGRQAYLYFKPGLSIDGNGGEFVAKFVNLPEADMLSTLDNLTYDTIRDWMQMGWTMYEDTLLTHNPDLSVLQQSGGRILHFHGEQDPSVPTASSVHYYEAVRKIMFPNESLNTSAAAVSRVAEA</sequence>
<dbReference type="OrthoDB" id="3039123at2759"/>
<dbReference type="Proteomes" id="UP000184063">
    <property type="component" value="Unassembled WGS sequence"/>
</dbReference>